<feature type="transmembrane region" description="Helical" evidence="9">
    <location>
        <begin position="25"/>
        <end position="45"/>
    </location>
</feature>
<dbReference type="EMBL" id="AP021889">
    <property type="protein sequence ID" value="BBP44793.1"/>
    <property type="molecule type" value="Genomic_DNA"/>
</dbReference>
<feature type="transmembrane region" description="Helical" evidence="9">
    <location>
        <begin position="96"/>
        <end position="118"/>
    </location>
</feature>
<keyword evidence="6 9" id="KW-1133">Transmembrane helix</keyword>
<evidence type="ECO:0000256" key="6">
    <source>
        <dbReference type="ARBA" id="ARBA00022989"/>
    </source>
</evidence>
<comment type="subcellular location">
    <subcellularLocation>
        <location evidence="1 9">Cell inner membrane</location>
        <topology evidence="1 9">Multi-pass membrane protein</topology>
    </subcellularLocation>
</comment>
<feature type="transmembrane region" description="Helical" evidence="9">
    <location>
        <begin position="138"/>
        <end position="163"/>
    </location>
</feature>
<dbReference type="GO" id="GO:0022857">
    <property type="term" value="F:transmembrane transporter activity"/>
    <property type="evidence" value="ECO:0007669"/>
    <property type="project" value="UniProtKB-UniRule"/>
</dbReference>
<sequence length="186" mass="21087">MIFMDNFLQTYLKFHQLIQDKIGRFVAWSVLSLVLITALVVVLRYGFDTGSIALQQAITYNHAILFMLGISYTYLHDEHVRVDVFYSRYSPARKHWINLLGSLLFTLPVTLFILWSSAEYVSNSWAIQESSSESAGIGYVYLLKTLIPLMASLLLLQALAIIAKNSLAIRTHQNDDETPKIQGGKL</sequence>
<evidence type="ECO:0000256" key="4">
    <source>
        <dbReference type="ARBA" id="ARBA00022519"/>
    </source>
</evidence>
<evidence type="ECO:0000256" key="8">
    <source>
        <dbReference type="ARBA" id="ARBA00038436"/>
    </source>
</evidence>
<evidence type="ECO:0000259" key="10">
    <source>
        <dbReference type="Pfam" id="PF04290"/>
    </source>
</evidence>
<protein>
    <recommendedName>
        <fullName evidence="9">TRAP transporter small permease protein</fullName>
    </recommendedName>
</protein>
<dbReference type="InterPro" id="IPR055348">
    <property type="entry name" value="DctQ"/>
</dbReference>
<keyword evidence="3" id="KW-1003">Cell membrane</keyword>
<feature type="domain" description="Tripartite ATP-independent periplasmic transporters DctQ component" evidence="10">
    <location>
        <begin position="33"/>
        <end position="163"/>
    </location>
</feature>
<evidence type="ECO:0000313" key="12">
    <source>
        <dbReference type="Proteomes" id="UP000501726"/>
    </source>
</evidence>
<dbReference type="PANTHER" id="PTHR35011">
    <property type="entry name" value="2,3-DIKETO-L-GULONATE TRAP TRANSPORTER SMALL PERMEASE PROTEIN YIAM"/>
    <property type="match status" value="1"/>
</dbReference>
<dbReference type="Proteomes" id="UP000501726">
    <property type="component" value="Chromosome"/>
</dbReference>
<proteinExistence type="inferred from homology"/>
<dbReference type="Pfam" id="PF04290">
    <property type="entry name" value="DctQ"/>
    <property type="match status" value="1"/>
</dbReference>
<evidence type="ECO:0000256" key="3">
    <source>
        <dbReference type="ARBA" id="ARBA00022475"/>
    </source>
</evidence>
<organism evidence="11 12">
    <name type="scientific">Thiosulfatimonas sediminis</name>
    <dbReference type="NCBI Taxonomy" id="2675054"/>
    <lineage>
        <taxon>Bacteria</taxon>
        <taxon>Pseudomonadati</taxon>
        <taxon>Pseudomonadota</taxon>
        <taxon>Gammaproteobacteria</taxon>
        <taxon>Thiotrichales</taxon>
        <taxon>Piscirickettsiaceae</taxon>
        <taxon>Thiosulfatimonas</taxon>
    </lineage>
</organism>
<keyword evidence="2 9" id="KW-0813">Transport</keyword>
<evidence type="ECO:0000256" key="5">
    <source>
        <dbReference type="ARBA" id="ARBA00022692"/>
    </source>
</evidence>
<evidence type="ECO:0000256" key="9">
    <source>
        <dbReference type="RuleBase" id="RU369079"/>
    </source>
</evidence>
<accession>A0A6F8PRP0</accession>
<keyword evidence="5 9" id="KW-0812">Transmembrane</keyword>
<comment type="function">
    <text evidence="9">Part of the tripartite ATP-independent periplasmic (TRAP) transport system.</text>
</comment>
<evidence type="ECO:0000256" key="2">
    <source>
        <dbReference type="ARBA" id="ARBA00022448"/>
    </source>
</evidence>
<dbReference type="AlphaFoldDB" id="A0A6F8PRP0"/>
<comment type="subunit">
    <text evidence="9">The complex comprises the extracytoplasmic solute receptor protein and the two transmembrane proteins.</text>
</comment>
<dbReference type="InterPro" id="IPR007387">
    <property type="entry name" value="TRAP_DctQ"/>
</dbReference>
<feature type="transmembrane region" description="Helical" evidence="9">
    <location>
        <begin position="57"/>
        <end position="75"/>
    </location>
</feature>
<reference evidence="12" key="1">
    <citation type="submission" date="2019-11" db="EMBL/GenBank/DDBJ databases">
        <title>Isolation and characterization of two novel species in the genus Thiomicrorhabdus.</title>
        <authorList>
            <person name="Mochizuki J."/>
            <person name="Kojima H."/>
            <person name="Fukui M."/>
        </authorList>
    </citation>
    <scope>NUCLEOTIDE SEQUENCE [LARGE SCALE GENOMIC DNA]</scope>
    <source>
        <strain evidence="12">aks77</strain>
    </source>
</reference>
<dbReference type="GO" id="GO:0005886">
    <property type="term" value="C:plasma membrane"/>
    <property type="evidence" value="ECO:0007669"/>
    <property type="project" value="UniProtKB-SubCell"/>
</dbReference>
<dbReference type="PANTHER" id="PTHR35011:SF4">
    <property type="entry name" value="SLL1102 PROTEIN"/>
    <property type="match status" value="1"/>
</dbReference>
<gene>
    <name evidence="11" type="ORF">THMIRHAS_01660</name>
</gene>
<evidence type="ECO:0000256" key="7">
    <source>
        <dbReference type="ARBA" id="ARBA00023136"/>
    </source>
</evidence>
<evidence type="ECO:0000313" key="11">
    <source>
        <dbReference type="EMBL" id="BBP44793.1"/>
    </source>
</evidence>
<keyword evidence="12" id="KW-1185">Reference proteome</keyword>
<evidence type="ECO:0000256" key="1">
    <source>
        <dbReference type="ARBA" id="ARBA00004429"/>
    </source>
</evidence>
<name>A0A6F8PRP0_9GAMM</name>
<comment type="similarity">
    <text evidence="8 9">Belongs to the TRAP transporter small permease family.</text>
</comment>
<keyword evidence="7 9" id="KW-0472">Membrane</keyword>
<dbReference type="KEGG" id="tse:THMIRHAS_01660"/>
<keyword evidence="4 9" id="KW-0997">Cell inner membrane</keyword>